<reference evidence="3" key="1">
    <citation type="submission" date="2021-01" db="EMBL/GenBank/DDBJ databases">
        <authorList>
            <consortium name="Genoscope - CEA"/>
            <person name="William W."/>
        </authorList>
    </citation>
    <scope>NUCLEOTIDE SEQUENCE</scope>
</reference>
<gene>
    <name evidence="3" type="ORF">POCTA_138.1.T0940135</name>
</gene>
<evidence type="ECO:0000256" key="1">
    <source>
        <dbReference type="ARBA" id="ARBA00022614"/>
    </source>
</evidence>
<dbReference type="OrthoDB" id="301153at2759"/>
<proteinExistence type="predicted"/>
<dbReference type="Proteomes" id="UP000683925">
    <property type="component" value="Unassembled WGS sequence"/>
</dbReference>
<dbReference type="AlphaFoldDB" id="A0A8S1WK69"/>
<dbReference type="Pfam" id="PF12799">
    <property type="entry name" value="LRR_4"/>
    <property type="match status" value="1"/>
</dbReference>
<dbReference type="SMART" id="SM00365">
    <property type="entry name" value="LRR_SD22"/>
    <property type="match status" value="2"/>
</dbReference>
<comment type="caution">
    <text evidence="3">The sequence shown here is derived from an EMBL/GenBank/DDBJ whole genome shotgun (WGS) entry which is preliminary data.</text>
</comment>
<dbReference type="PANTHER" id="PTHR45973">
    <property type="entry name" value="PROTEIN PHOSPHATASE 1 REGULATORY SUBUNIT SDS22-RELATED"/>
    <property type="match status" value="1"/>
</dbReference>
<dbReference type="InterPro" id="IPR050576">
    <property type="entry name" value="Cilia_flagella_integrity"/>
</dbReference>
<evidence type="ECO:0000313" key="4">
    <source>
        <dbReference type="Proteomes" id="UP000683925"/>
    </source>
</evidence>
<keyword evidence="1" id="KW-0433">Leucine-rich repeat</keyword>
<dbReference type="OMA" id="QCIAGTF"/>
<dbReference type="InterPro" id="IPR025875">
    <property type="entry name" value="Leu-rich_rpt_4"/>
</dbReference>
<protein>
    <submittedName>
        <fullName evidence="3">Uncharacterized protein</fullName>
    </submittedName>
</protein>
<dbReference type="PANTHER" id="PTHR45973:SF35">
    <property type="entry name" value="LEUCINE-RICH REPEAT-CONTAINING PROTEIN 43"/>
    <property type="match status" value="1"/>
</dbReference>
<evidence type="ECO:0000313" key="3">
    <source>
        <dbReference type="EMBL" id="CAD8189161.1"/>
    </source>
</evidence>
<organism evidence="3 4">
    <name type="scientific">Paramecium octaurelia</name>
    <dbReference type="NCBI Taxonomy" id="43137"/>
    <lineage>
        <taxon>Eukaryota</taxon>
        <taxon>Sar</taxon>
        <taxon>Alveolata</taxon>
        <taxon>Ciliophora</taxon>
        <taxon>Intramacronucleata</taxon>
        <taxon>Oligohymenophorea</taxon>
        <taxon>Peniculida</taxon>
        <taxon>Parameciidae</taxon>
        <taxon>Paramecium</taxon>
    </lineage>
</organism>
<sequence length="543" mass="63960">MLSEIINQKQQYIKSDTITLSDFGIQTIGYSNTFKNITKLHLTGNKIVKLDGLEQFTNLQYLNLSNNQIESIKEFQHVPQSLQCLFVAGNPFTANLNYGYSLMCILMNLQQLDNDKINRQLTQEYQIKMQTYGFPVLAYFVHFNNKQLTPIFNNRSITYIQKLLMIIDLLVNENKEEIQGLSQQLQNPQFQKSIADTILKHICKFERDQFKSNNINAFFANQAMQSQNTDLQKFADDEGYYQQEILQAFISYEDVQQFPTFSLNQAYNLGILDFIYQSTLTQNTTFRPQEDRVKQYVEAPQSNFSLINKSNASVQKSILKPTSYSVSTQSKFDECTQEYLNNYKKQYPFLKGLEQLKKSLQKHYLQEFKLKLKRKINRIHQQCIAGTFKLDYFKKLFQRYLIKIGLQQIKKKSKISNMVNILQLQRNHQQLLSIKHIKSVVYVQKNMANLQRQTYLKRAVFRHLNPKVRYGKMAKKLQLKLLILKVNGILREALKQMKITALAFKVEIRKDLAFKVTIKKEKKQESRALENFRKLRELDNTQY</sequence>
<dbReference type="EMBL" id="CAJJDP010000093">
    <property type="protein sequence ID" value="CAD8189161.1"/>
    <property type="molecule type" value="Genomic_DNA"/>
</dbReference>
<evidence type="ECO:0000256" key="2">
    <source>
        <dbReference type="ARBA" id="ARBA00022737"/>
    </source>
</evidence>
<dbReference type="InterPro" id="IPR001611">
    <property type="entry name" value="Leu-rich_rpt"/>
</dbReference>
<keyword evidence="2" id="KW-0677">Repeat</keyword>
<name>A0A8S1WK69_PAROT</name>
<accession>A0A8S1WK69</accession>
<keyword evidence="4" id="KW-1185">Reference proteome</keyword>
<dbReference type="PROSITE" id="PS51450">
    <property type="entry name" value="LRR"/>
    <property type="match status" value="2"/>
</dbReference>